<keyword evidence="3" id="KW-1185">Reference proteome</keyword>
<evidence type="ECO:0000313" key="3">
    <source>
        <dbReference type="Proteomes" id="UP000242715"/>
    </source>
</evidence>
<dbReference type="GO" id="GO:0006383">
    <property type="term" value="P:transcription by RNA polymerase III"/>
    <property type="evidence" value="ECO:0007669"/>
    <property type="project" value="InterPro"/>
</dbReference>
<dbReference type="InterPro" id="IPR011990">
    <property type="entry name" value="TPR-like_helical_dom_sf"/>
</dbReference>
<name>A0A2Z6NZQ8_TRISU</name>
<dbReference type="EMBL" id="DF973647">
    <property type="protein sequence ID" value="GAU36949.1"/>
    <property type="molecule type" value="Genomic_DNA"/>
</dbReference>
<feature type="transmembrane region" description="Helical" evidence="1">
    <location>
        <begin position="108"/>
        <end position="125"/>
    </location>
</feature>
<dbReference type="OrthoDB" id="1749450at2759"/>
<gene>
    <name evidence="2" type="ORF">TSUD_62180</name>
</gene>
<reference evidence="3" key="1">
    <citation type="journal article" date="2017" name="Front. Plant Sci.">
        <title>Climate Clever Clovers: New Paradigm to Reduce the Environmental Footprint of Ruminants by Breeding Low Methanogenic Forages Utilizing Haplotype Variation.</title>
        <authorList>
            <person name="Kaur P."/>
            <person name="Appels R."/>
            <person name="Bayer P.E."/>
            <person name="Keeble-Gagnere G."/>
            <person name="Wang J."/>
            <person name="Hirakawa H."/>
            <person name="Shirasawa K."/>
            <person name="Vercoe P."/>
            <person name="Stefanova K."/>
            <person name="Durmic Z."/>
            <person name="Nichols P."/>
            <person name="Revell C."/>
            <person name="Isobe S.N."/>
            <person name="Edwards D."/>
            <person name="Erskine W."/>
        </authorList>
    </citation>
    <scope>NUCLEOTIDE SEQUENCE [LARGE SCALE GENOMIC DNA]</scope>
    <source>
        <strain evidence="3">cv. Daliak</strain>
    </source>
</reference>
<dbReference type="AlphaFoldDB" id="A0A2Z6NZQ8"/>
<keyword evidence="1" id="KW-0472">Membrane</keyword>
<dbReference type="Gene3D" id="1.25.40.10">
    <property type="entry name" value="Tetratricopeptide repeat domain"/>
    <property type="match status" value="1"/>
</dbReference>
<proteinExistence type="predicted"/>
<dbReference type="PANTHER" id="PTHR23082">
    <property type="entry name" value="TRANSCRIPTION INITIATION FACTOR IIIC TFIIIC , POLYPEPTIDE 3-RELATED"/>
    <property type="match status" value="1"/>
</dbReference>
<keyword evidence="1" id="KW-1133">Transmembrane helix</keyword>
<evidence type="ECO:0000256" key="1">
    <source>
        <dbReference type="SAM" id="Phobius"/>
    </source>
</evidence>
<sequence>MQRTRIYRARLLADSQDYQKAAAAYEQVYQLCRENVDALKAAAKSIPDRVKASVVDLLGGILMEIKAHDRALRYIEQSQVVGEELPLNLKVKAGICHVHLGNMEMAQVRKLVIILKIIFILYITFEG</sequence>
<keyword evidence="1" id="KW-0812">Transmembrane</keyword>
<dbReference type="SUPFAM" id="SSF48452">
    <property type="entry name" value="TPR-like"/>
    <property type="match status" value="1"/>
</dbReference>
<dbReference type="GO" id="GO:0000127">
    <property type="term" value="C:transcription factor TFIIIC complex"/>
    <property type="evidence" value="ECO:0007669"/>
    <property type="project" value="TreeGrafter"/>
</dbReference>
<accession>A0A2Z6NZQ8</accession>
<organism evidence="2 3">
    <name type="scientific">Trifolium subterraneum</name>
    <name type="common">Subterranean clover</name>
    <dbReference type="NCBI Taxonomy" id="3900"/>
    <lineage>
        <taxon>Eukaryota</taxon>
        <taxon>Viridiplantae</taxon>
        <taxon>Streptophyta</taxon>
        <taxon>Embryophyta</taxon>
        <taxon>Tracheophyta</taxon>
        <taxon>Spermatophyta</taxon>
        <taxon>Magnoliopsida</taxon>
        <taxon>eudicotyledons</taxon>
        <taxon>Gunneridae</taxon>
        <taxon>Pentapetalae</taxon>
        <taxon>rosids</taxon>
        <taxon>fabids</taxon>
        <taxon>Fabales</taxon>
        <taxon>Fabaceae</taxon>
        <taxon>Papilionoideae</taxon>
        <taxon>50 kb inversion clade</taxon>
        <taxon>NPAAA clade</taxon>
        <taxon>Hologalegina</taxon>
        <taxon>IRL clade</taxon>
        <taxon>Trifolieae</taxon>
        <taxon>Trifolium</taxon>
    </lineage>
</organism>
<dbReference type="Proteomes" id="UP000242715">
    <property type="component" value="Unassembled WGS sequence"/>
</dbReference>
<dbReference type="InterPro" id="IPR039340">
    <property type="entry name" value="Tfc4/TFIIIC-102/Sfc4"/>
</dbReference>
<evidence type="ECO:0000313" key="2">
    <source>
        <dbReference type="EMBL" id="GAU36949.1"/>
    </source>
</evidence>
<dbReference type="PANTHER" id="PTHR23082:SF0">
    <property type="entry name" value="GENERAL TRANSCRIPTION FACTOR 3C POLYPEPTIDE 3"/>
    <property type="match status" value="1"/>
</dbReference>
<protein>
    <submittedName>
        <fullName evidence="2">Uncharacterized protein</fullName>
    </submittedName>
</protein>